<dbReference type="InterPro" id="IPR010640">
    <property type="entry name" value="Low_temperature_requirement_A"/>
</dbReference>
<dbReference type="AlphaFoldDB" id="G1XLR9"/>
<reference evidence="2 3" key="1">
    <citation type="journal article" date="2011" name="PLoS Pathog.">
        <title>Genomic and proteomic analyses of the fungus Arthrobotrys oligospora provide insights into nematode-trap formation.</title>
        <authorList>
            <person name="Yang J."/>
            <person name="Wang L."/>
            <person name="Ji X."/>
            <person name="Feng Y."/>
            <person name="Li X."/>
            <person name="Zou C."/>
            <person name="Xu J."/>
            <person name="Ren Y."/>
            <person name="Mi Q."/>
            <person name="Wu J."/>
            <person name="Liu S."/>
            <person name="Liu Y."/>
            <person name="Huang X."/>
            <person name="Wang H."/>
            <person name="Niu X."/>
            <person name="Li J."/>
            <person name="Liang L."/>
            <person name="Luo Y."/>
            <person name="Ji K."/>
            <person name="Zhou W."/>
            <person name="Yu Z."/>
            <person name="Li G."/>
            <person name="Liu Y."/>
            <person name="Li L."/>
            <person name="Qiao M."/>
            <person name="Feng L."/>
            <person name="Zhang K.-Q."/>
        </authorList>
    </citation>
    <scope>NUCLEOTIDE SEQUENCE [LARGE SCALE GENOMIC DNA]</scope>
    <source>
        <strain evidence="3">ATCC 24927 / CBS 115.81 / DSM 1491</strain>
    </source>
</reference>
<feature type="transmembrane region" description="Helical" evidence="1">
    <location>
        <begin position="503"/>
        <end position="519"/>
    </location>
</feature>
<dbReference type="EMBL" id="ADOT01000199">
    <property type="protein sequence ID" value="EGX45910.1"/>
    <property type="molecule type" value="Genomic_DNA"/>
</dbReference>
<dbReference type="PANTHER" id="PTHR36840">
    <property type="entry name" value="BLL5714 PROTEIN"/>
    <property type="match status" value="1"/>
</dbReference>
<dbReference type="GeneID" id="22896450"/>
<keyword evidence="1" id="KW-0472">Membrane</keyword>
<keyword evidence="1" id="KW-1133">Transmembrane helix</keyword>
<feature type="transmembrane region" description="Helical" evidence="1">
    <location>
        <begin position="381"/>
        <end position="400"/>
    </location>
</feature>
<name>G1XLR9_ARTOA</name>
<feature type="transmembrane region" description="Helical" evidence="1">
    <location>
        <begin position="222"/>
        <end position="240"/>
    </location>
</feature>
<evidence type="ECO:0000313" key="2">
    <source>
        <dbReference type="EMBL" id="EGX45910.1"/>
    </source>
</evidence>
<proteinExistence type="predicted"/>
<feature type="transmembrane region" description="Helical" evidence="1">
    <location>
        <begin position="539"/>
        <end position="556"/>
    </location>
</feature>
<evidence type="ECO:0000313" key="3">
    <source>
        <dbReference type="Proteomes" id="UP000008784"/>
    </source>
</evidence>
<gene>
    <name evidence="2" type="ORF">AOL_s00112g99</name>
</gene>
<dbReference type="OrthoDB" id="191995at2759"/>
<dbReference type="STRING" id="756982.G1XLR9"/>
<dbReference type="HOGENOM" id="CLU_022899_1_0_1"/>
<keyword evidence="3" id="KW-1185">Reference proteome</keyword>
<feature type="transmembrane region" description="Helical" evidence="1">
    <location>
        <begin position="562"/>
        <end position="581"/>
    </location>
</feature>
<dbReference type="RefSeq" id="XP_011125431.1">
    <property type="nucleotide sequence ID" value="XM_011127129.1"/>
</dbReference>
<feature type="transmembrane region" description="Helical" evidence="1">
    <location>
        <begin position="246"/>
        <end position="271"/>
    </location>
</feature>
<feature type="transmembrane region" description="Helical" evidence="1">
    <location>
        <begin position="304"/>
        <end position="324"/>
    </location>
</feature>
<dbReference type="InParanoid" id="G1XLR9"/>
<dbReference type="OMA" id="RQYFHKG"/>
<dbReference type="Proteomes" id="UP000008784">
    <property type="component" value="Unassembled WGS sequence"/>
</dbReference>
<sequence length="641" mass="72624">MQAPKLIKLPEGRQLHVAEDDDHLLKLQESHTDPQFSFTVHGSADHISALHDSKKYHLGLKDALRSKHPEIFEEMEKLQVHMEELSGELHALTQYDVHLEANFGKFGYSANLRTHLPGQKVHEEKEETSTVIRVWKRPVIRQYFHKGLLWRAKENEEVASFELFVDLLYVGILAVLGDRASEEPSANAFLRFCIAMIPSWKLWNDIGLLVSWFEADDLVQRVIVLFILSCLFGFTTNIFLSETITYTQMIAFYLAARLFTAVTFIIGALLLPMVKATLYGNSLAILIPSALWIGSIYVEEPNRQALIWIAIFLDFSLPSILVWGMRGISFIPQKWNEKIKGLFEFYPALNIEHKVERTGAFVSLVFGYSVVALLYQNAAHFGMNAFLGKALLGLLQAYCFNTIYFDIDGSGHELHAIRRKVWSSFLWVNAHLLFVLAFTIGGSGLSKLVLAHESQDTDVHDLFHVYEERSFAHVEDSLRWFYCGGLGRQPLKRRPSLDDMPETYSIIFIAVALFSMSLISISHLHKTLYTQKIAKKYRLAYRLLVCIVWLCLPAAHEHLNSLHLISITAGMTVSIVALEVYGTSCKGDDMFGIRKPCAAYVCDAEVEGRQEETNGGPTGADPEKGVEKGDYVLRNIYVDVQ</sequence>
<feature type="transmembrane region" description="Helical" evidence="1">
    <location>
        <begin position="421"/>
        <end position="440"/>
    </location>
</feature>
<dbReference type="PANTHER" id="PTHR36840:SF1">
    <property type="entry name" value="BLL5714 PROTEIN"/>
    <property type="match status" value="1"/>
</dbReference>
<keyword evidence="1" id="KW-0812">Transmembrane</keyword>
<organism evidence="2 3">
    <name type="scientific">Arthrobotrys oligospora (strain ATCC 24927 / CBS 115.81 / DSM 1491)</name>
    <name type="common">Nematode-trapping fungus</name>
    <name type="synonym">Didymozoophaga oligospora</name>
    <dbReference type="NCBI Taxonomy" id="756982"/>
    <lineage>
        <taxon>Eukaryota</taxon>
        <taxon>Fungi</taxon>
        <taxon>Dikarya</taxon>
        <taxon>Ascomycota</taxon>
        <taxon>Pezizomycotina</taxon>
        <taxon>Orbiliomycetes</taxon>
        <taxon>Orbiliales</taxon>
        <taxon>Orbiliaceae</taxon>
        <taxon>Orbilia</taxon>
        <taxon>Orbilia oligospora</taxon>
    </lineage>
</organism>
<dbReference type="Pfam" id="PF06772">
    <property type="entry name" value="LtrA"/>
    <property type="match status" value="1"/>
</dbReference>
<protein>
    <submittedName>
        <fullName evidence="2">Uncharacterized protein</fullName>
    </submittedName>
</protein>
<dbReference type="eggNOG" id="ENOG502RZXZ">
    <property type="taxonomic scope" value="Eukaryota"/>
</dbReference>
<evidence type="ECO:0000256" key="1">
    <source>
        <dbReference type="SAM" id="Phobius"/>
    </source>
</evidence>
<feature type="transmembrane region" description="Helical" evidence="1">
    <location>
        <begin position="278"/>
        <end position="298"/>
    </location>
</feature>
<accession>G1XLR9</accession>
<comment type="caution">
    <text evidence="2">The sequence shown here is derived from an EMBL/GenBank/DDBJ whole genome shotgun (WGS) entry which is preliminary data.</text>
</comment>